<feature type="transmembrane region" description="Helical" evidence="1">
    <location>
        <begin position="9"/>
        <end position="29"/>
    </location>
</feature>
<evidence type="ECO:0000256" key="1">
    <source>
        <dbReference type="SAM" id="Phobius"/>
    </source>
</evidence>
<dbReference type="RefSeq" id="WP_176270036.1">
    <property type="nucleotide sequence ID" value="NZ_JABVBA010000010.1"/>
</dbReference>
<sequence length="88" mass="10189">MKDTKVRQLGFQNIGVSLSYTFLMLISFFKDFNTSGITIMFSTMLIFGIIDKIFIEKDFESNLSKIFAWILLIAFIIIVIANFESLFK</sequence>
<gene>
    <name evidence="2" type="ORF">HV819_09245</name>
</gene>
<keyword evidence="1" id="KW-1133">Transmembrane helix</keyword>
<keyword evidence="1" id="KW-0472">Membrane</keyword>
<accession>A0ABX2NBR7</accession>
<protein>
    <submittedName>
        <fullName evidence="2">Ion transporter</fullName>
    </submittedName>
</protein>
<feature type="transmembrane region" description="Helical" evidence="1">
    <location>
        <begin position="35"/>
        <end position="54"/>
    </location>
</feature>
<reference evidence="2 3" key="1">
    <citation type="submission" date="2020-06" db="EMBL/GenBank/DDBJ databases">
        <title>Anaerococcus sp. nov., isolated form swine feces.</title>
        <authorList>
            <person name="Yu S."/>
        </authorList>
    </citation>
    <scope>NUCLEOTIDE SEQUENCE [LARGE SCALE GENOMIC DNA]</scope>
    <source>
        <strain evidence="2 3">AGMB00486</strain>
    </source>
</reference>
<comment type="caution">
    <text evidence="2">The sequence shown here is derived from an EMBL/GenBank/DDBJ whole genome shotgun (WGS) entry which is preliminary data.</text>
</comment>
<proteinExistence type="predicted"/>
<evidence type="ECO:0000313" key="3">
    <source>
        <dbReference type="Proteomes" id="UP000540919"/>
    </source>
</evidence>
<dbReference type="EMBL" id="JABVBA010000010">
    <property type="protein sequence ID" value="NVF12139.1"/>
    <property type="molecule type" value="Genomic_DNA"/>
</dbReference>
<feature type="transmembrane region" description="Helical" evidence="1">
    <location>
        <begin position="66"/>
        <end position="83"/>
    </location>
</feature>
<keyword evidence="1" id="KW-0812">Transmembrane</keyword>
<keyword evidence="3" id="KW-1185">Reference proteome</keyword>
<organism evidence="2 3">
    <name type="scientific">Anaerococcus faecalis</name>
    <dbReference type="NCBI Taxonomy" id="2742993"/>
    <lineage>
        <taxon>Bacteria</taxon>
        <taxon>Bacillati</taxon>
        <taxon>Bacillota</taxon>
        <taxon>Tissierellia</taxon>
        <taxon>Tissierellales</taxon>
        <taxon>Peptoniphilaceae</taxon>
        <taxon>Anaerococcus</taxon>
    </lineage>
</organism>
<evidence type="ECO:0000313" key="2">
    <source>
        <dbReference type="EMBL" id="NVF12139.1"/>
    </source>
</evidence>
<name>A0ABX2NBR7_9FIRM</name>
<dbReference type="Proteomes" id="UP000540919">
    <property type="component" value="Unassembled WGS sequence"/>
</dbReference>